<accession>A0A388K9T6</accession>
<evidence type="ECO:0000313" key="4">
    <source>
        <dbReference type="Proteomes" id="UP000265515"/>
    </source>
</evidence>
<dbReference type="Gramene" id="GBG66818">
    <property type="protein sequence ID" value="GBG66818"/>
    <property type="gene ID" value="CBR_g70696"/>
</dbReference>
<dbReference type="EMBL" id="BFEA01000079">
    <property type="protein sequence ID" value="GBG66818.1"/>
    <property type="molecule type" value="Genomic_DNA"/>
</dbReference>
<dbReference type="STRING" id="69332.A0A388K9T6"/>
<feature type="compositionally biased region" description="Basic and acidic residues" evidence="2">
    <location>
        <begin position="905"/>
        <end position="914"/>
    </location>
</feature>
<feature type="compositionally biased region" description="Basic and acidic residues" evidence="2">
    <location>
        <begin position="649"/>
        <end position="665"/>
    </location>
</feature>
<organism evidence="3 4">
    <name type="scientific">Chara braunii</name>
    <name type="common">Braun's stonewort</name>
    <dbReference type="NCBI Taxonomy" id="69332"/>
    <lineage>
        <taxon>Eukaryota</taxon>
        <taxon>Viridiplantae</taxon>
        <taxon>Streptophyta</taxon>
        <taxon>Charophyceae</taxon>
        <taxon>Charales</taxon>
        <taxon>Characeae</taxon>
        <taxon>Chara</taxon>
    </lineage>
</organism>
<protein>
    <submittedName>
        <fullName evidence="3">Uncharacterized protein</fullName>
    </submittedName>
</protein>
<feature type="coiled-coil region" evidence="1">
    <location>
        <begin position="10"/>
        <end position="231"/>
    </location>
</feature>
<feature type="compositionally biased region" description="Basic and acidic residues" evidence="2">
    <location>
        <begin position="1023"/>
        <end position="1034"/>
    </location>
</feature>
<feature type="region of interest" description="Disordered" evidence="2">
    <location>
        <begin position="621"/>
        <end position="665"/>
    </location>
</feature>
<keyword evidence="1" id="KW-0175">Coiled coil</keyword>
<feature type="region of interest" description="Disordered" evidence="2">
    <location>
        <begin position="334"/>
        <end position="358"/>
    </location>
</feature>
<comment type="caution">
    <text evidence="3">The sequence shown here is derived from an EMBL/GenBank/DDBJ whole genome shotgun (WGS) entry which is preliminary data.</text>
</comment>
<feature type="compositionally biased region" description="Basic and acidic residues" evidence="2">
    <location>
        <begin position="345"/>
        <end position="358"/>
    </location>
</feature>
<feature type="region of interest" description="Disordered" evidence="2">
    <location>
        <begin position="898"/>
        <end position="935"/>
    </location>
</feature>
<feature type="region of interest" description="Disordered" evidence="2">
    <location>
        <begin position="1022"/>
        <end position="1063"/>
    </location>
</feature>
<gene>
    <name evidence="3" type="ORF">CBR_g70696</name>
</gene>
<feature type="compositionally biased region" description="Polar residues" evidence="2">
    <location>
        <begin position="628"/>
        <end position="639"/>
    </location>
</feature>
<dbReference type="PANTHER" id="PTHR23159:SF31">
    <property type="entry name" value="CENTROSOME-ASSOCIATED PROTEIN CEP250 ISOFORM X1"/>
    <property type="match status" value="1"/>
</dbReference>
<reference evidence="3 4" key="1">
    <citation type="journal article" date="2018" name="Cell">
        <title>The Chara Genome: Secondary Complexity and Implications for Plant Terrestrialization.</title>
        <authorList>
            <person name="Nishiyama T."/>
            <person name="Sakayama H."/>
            <person name="Vries J.D."/>
            <person name="Buschmann H."/>
            <person name="Saint-Marcoux D."/>
            <person name="Ullrich K.K."/>
            <person name="Haas F.B."/>
            <person name="Vanderstraeten L."/>
            <person name="Becker D."/>
            <person name="Lang D."/>
            <person name="Vosolsobe S."/>
            <person name="Rombauts S."/>
            <person name="Wilhelmsson P.K.I."/>
            <person name="Janitza P."/>
            <person name="Kern R."/>
            <person name="Heyl A."/>
            <person name="Rumpler F."/>
            <person name="Villalobos L.I.A.C."/>
            <person name="Clay J.M."/>
            <person name="Skokan R."/>
            <person name="Toyoda A."/>
            <person name="Suzuki Y."/>
            <person name="Kagoshima H."/>
            <person name="Schijlen E."/>
            <person name="Tajeshwar N."/>
            <person name="Catarino B."/>
            <person name="Hetherington A.J."/>
            <person name="Saltykova A."/>
            <person name="Bonnot C."/>
            <person name="Breuninger H."/>
            <person name="Symeonidi A."/>
            <person name="Radhakrishnan G.V."/>
            <person name="Van Nieuwerburgh F."/>
            <person name="Deforce D."/>
            <person name="Chang C."/>
            <person name="Karol K.G."/>
            <person name="Hedrich R."/>
            <person name="Ulvskov P."/>
            <person name="Glockner G."/>
            <person name="Delwiche C.F."/>
            <person name="Petrasek J."/>
            <person name="Van de Peer Y."/>
            <person name="Friml J."/>
            <person name="Beilby M."/>
            <person name="Dolan L."/>
            <person name="Kohara Y."/>
            <person name="Sugano S."/>
            <person name="Fujiyama A."/>
            <person name="Delaux P.-M."/>
            <person name="Quint M."/>
            <person name="TheiBen G."/>
            <person name="Hagemann M."/>
            <person name="Harholt J."/>
            <person name="Dunand C."/>
            <person name="Zachgo S."/>
            <person name="Langdale J."/>
            <person name="Maumus F."/>
            <person name="Straeten D.V.D."/>
            <person name="Gould S.B."/>
            <person name="Rensing S.A."/>
        </authorList>
    </citation>
    <scope>NUCLEOTIDE SEQUENCE [LARGE SCALE GENOMIC DNA]</scope>
    <source>
        <strain evidence="3 4">S276</strain>
    </source>
</reference>
<feature type="compositionally biased region" description="Basic residues" evidence="2">
    <location>
        <begin position="1035"/>
        <end position="1053"/>
    </location>
</feature>
<dbReference type="AlphaFoldDB" id="A0A388K9T6"/>
<name>A0A388K9T6_CHABU</name>
<sequence length="1088" mass="123966">MNKFQLEDQVRVLEQQLQRQVSLYQNARAESEEFQDMVKDFSLQIMELQKEADSLRTMLKGEEVQEKHLQQKLIEAEQRLAETATLLENESKMRLQLEGMRTSLEMEVASLHSQVENVKAEEKAQVEEMRNQMEELFHQIEEQGKAMENERHQSDLRIRDLEEAYNQSKQEALEAARALAIEKEKSKGIQNRLESVQEELRDTVMAFSKEKENMEEKIRSLTAQLQSASSAGAEGEAAIQEMMMQLRDAKVSEEEAKSILKKTEADLEKDKMEREQLTAKMTMQVRSAKAAEEEAKAILKKTQADLEKEKVERAQLAEKIKNMEELMKVAEKTEKKAVQGVASRSEGKVEDGASDEYESRLSDLRMQLELTTARVDEKMLMLEKERELAKKKETEFQLKEKEFKEKLTESEKRVAELKSLMETGKEEGENRVKKLAEKLTLAKKKTTETVGLLGQRSREGRATDELSAKLEASQNRVRELQRQLAVETSALEAKYEEARVKLREAEERVEKEREQYQAQMAEMKEKYEIQLNDMKAERRAAKMPALLARDRPLMEDQAGEVKVFPLPKKIPDLRRSVDTLGGGSGEREVTRRGLRGEDFTFGVDGLLSCSDDRLQLKLEEARRRAESTESPTRATTLGSTPVDKGSNTKIKELKQTKETDDNEKRTVTEHQALVEELKDKLGAAEESLAKMQEEKSKMGKEISELTEKVEEAEAKVAKMTSRLELAESWMVKDAQGNLLVPRDVERKLVMELKARLMEAEKRAEEVARSLSNTKASNVRKMEEMKVMLEAAERQASESMDANEASTKLIAELQSKLHLVETQLKEMTLAKDASLRQVEEMKQKLTERVKQLEQVKQKLEEVEILRTKEAKDYRGKLDALERKGVTRAQVPGKLQEFPRRSNLNMDNERGEKKDVNCSSGGKGLKVPSSAENGDEGIKDVAMVPSGAGMEGSFRDPDWEIQDLRVRLQEVERLSEVRVAGLVAERDASLSQVSELTARIRDMMRALDTLGITAEQIMQVGGEKPLFDRSDSMESRTRRRTAVRDSRRKRSHTHSRTFQPPNQPARRVAAIALSAAVAAFAFGSKVISRR</sequence>
<feature type="coiled-coil region" evidence="1">
    <location>
        <begin position="667"/>
        <end position="871"/>
    </location>
</feature>
<proteinExistence type="predicted"/>
<evidence type="ECO:0000313" key="3">
    <source>
        <dbReference type="EMBL" id="GBG66818.1"/>
    </source>
</evidence>
<dbReference type="Proteomes" id="UP000265515">
    <property type="component" value="Unassembled WGS sequence"/>
</dbReference>
<evidence type="ECO:0000256" key="1">
    <source>
        <dbReference type="SAM" id="Coils"/>
    </source>
</evidence>
<dbReference type="SUPFAM" id="SSF90257">
    <property type="entry name" value="Myosin rod fragments"/>
    <property type="match status" value="1"/>
</dbReference>
<evidence type="ECO:0000256" key="2">
    <source>
        <dbReference type="SAM" id="MobiDB-lite"/>
    </source>
</evidence>
<keyword evidence="4" id="KW-1185">Reference proteome</keyword>
<dbReference type="PANTHER" id="PTHR23159">
    <property type="entry name" value="CENTROSOMAL PROTEIN 2"/>
    <property type="match status" value="1"/>
</dbReference>